<dbReference type="GO" id="GO:0016787">
    <property type="term" value="F:hydrolase activity"/>
    <property type="evidence" value="ECO:0007669"/>
    <property type="project" value="UniProtKB-KW"/>
</dbReference>
<keyword evidence="4" id="KW-1185">Reference proteome</keyword>
<evidence type="ECO:0000256" key="1">
    <source>
        <dbReference type="ARBA" id="ARBA00022801"/>
    </source>
</evidence>
<dbReference type="SUPFAM" id="SSF53474">
    <property type="entry name" value="alpha/beta-Hydrolases"/>
    <property type="match status" value="1"/>
</dbReference>
<dbReference type="InterPro" id="IPR029058">
    <property type="entry name" value="AB_hydrolase_fold"/>
</dbReference>
<sequence length="326" mass="35304">MSLPRRTLAFCAAIDRLSGPPLSQKSLAQIRRTRRLQPPHTFPFSLLFGAVPRDVRWHDEQALTRSGSIRVRRYLPTTPYPPGPWGGSSRAQRPLVLYFHGGGWVQGGVSGFDSVCAQVASGVGAVVVSVDYRLAPEHPFPAAVEDAFDATSWAVARAESWQVDPARVAVMGDSAGANLAAVVSQLARDAGGPPIAAQVLAYPGLDGTLSSPSVVALADAPILTRRAIDDFVDRYYPTGDRRDPRFSPLHAPDLSRLPRTLVQTAEYDPLRDDGLRYARALSEAGVAVRYTEYRDVPHGFLSFPGAAACGDAPLREIVRELRDALR</sequence>
<dbReference type="InterPro" id="IPR013094">
    <property type="entry name" value="AB_hydrolase_3"/>
</dbReference>
<dbReference type="Pfam" id="PF07859">
    <property type="entry name" value="Abhydrolase_3"/>
    <property type="match status" value="1"/>
</dbReference>
<reference evidence="4" key="1">
    <citation type="journal article" date="2019" name="Int. J. Syst. Evol. Microbiol.">
        <title>The Global Catalogue of Microorganisms (GCM) 10K type strain sequencing project: providing services to taxonomists for standard genome sequencing and annotation.</title>
        <authorList>
            <consortium name="The Broad Institute Genomics Platform"/>
            <consortium name="The Broad Institute Genome Sequencing Center for Infectious Disease"/>
            <person name="Wu L."/>
            <person name="Ma J."/>
        </authorList>
    </citation>
    <scope>NUCLEOTIDE SEQUENCE [LARGE SCALE GENOMIC DNA]</scope>
    <source>
        <strain evidence="4">KACC 14249</strain>
    </source>
</reference>
<dbReference type="InterPro" id="IPR050300">
    <property type="entry name" value="GDXG_lipolytic_enzyme"/>
</dbReference>
<gene>
    <name evidence="3" type="ORF">ACFQDO_02550</name>
</gene>
<evidence type="ECO:0000313" key="3">
    <source>
        <dbReference type="EMBL" id="MFC6005999.1"/>
    </source>
</evidence>
<dbReference type="Gene3D" id="3.40.50.1820">
    <property type="entry name" value="alpha/beta hydrolase"/>
    <property type="match status" value="1"/>
</dbReference>
<accession>A0ABW1J9Q2</accession>
<name>A0ABW1J9Q2_9ACTN</name>
<dbReference type="Proteomes" id="UP001596189">
    <property type="component" value="Unassembled WGS sequence"/>
</dbReference>
<dbReference type="PANTHER" id="PTHR48081:SF8">
    <property type="entry name" value="ALPHA_BETA HYDROLASE FOLD-3 DOMAIN-CONTAINING PROTEIN-RELATED"/>
    <property type="match status" value="1"/>
</dbReference>
<dbReference type="PANTHER" id="PTHR48081">
    <property type="entry name" value="AB HYDROLASE SUPERFAMILY PROTEIN C4A8.06C"/>
    <property type="match status" value="1"/>
</dbReference>
<feature type="domain" description="Alpha/beta hydrolase fold-3" evidence="2">
    <location>
        <begin position="96"/>
        <end position="301"/>
    </location>
</feature>
<organism evidence="3 4">
    <name type="scientific">Angustibacter luteus</name>
    <dbReference type="NCBI Taxonomy" id="658456"/>
    <lineage>
        <taxon>Bacteria</taxon>
        <taxon>Bacillati</taxon>
        <taxon>Actinomycetota</taxon>
        <taxon>Actinomycetes</taxon>
        <taxon>Kineosporiales</taxon>
        <taxon>Kineosporiaceae</taxon>
    </lineage>
</organism>
<evidence type="ECO:0000313" key="4">
    <source>
        <dbReference type="Proteomes" id="UP001596189"/>
    </source>
</evidence>
<dbReference type="RefSeq" id="WP_345716866.1">
    <property type="nucleotide sequence ID" value="NZ_BAABFP010000005.1"/>
</dbReference>
<keyword evidence="1 3" id="KW-0378">Hydrolase</keyword>
<proteinExistence type="predicted"/>
<comment type="caution">
    <text evidence="3">The sequence shown here is derived from an EMBL/GenBank/DDBJ whole genome shotgun (WGS) entry which is preliminary data.</text>
</comment>
<protein>
    <submittedName>
        <fullName evidence="3">Alpha/beta hydrolase</fullName>
    </submittedName>
</protein>
<evidence type="ECO:0000259" key="2">
    <source>
        <dbReference type="Pfam" id="PF07859"/>
    </source>
</evidence>
<dbReference type="EMBL" id="JBHSRD010000002">
    <property type="protein sequence ID" value="MFC6005999.1"/>
    <property type="molecule type" value="Genomic_DNA"/>
</dbReference>